<evidence type="ECO:0000313" key="2">
    <source>
        <dbReference type="Proteomes" id="UP000789901"/>
    </source>
</evidence>
<reference evidence="1 2" key="1">
    <citation type="submission" date="2021-06" db="EMBL/GenBank/DDBJ databases">
        <authorList>
            <person name="Kallberg Y."/>
            <person name="Tangrot J."/>
            <person name="Rosling A."/>
        </authorList>
    </citation>
    <scope>NUCLEOTIDE SEQUENCE [LARGE SCALE GENOMIC DNA]</scope>
    <source>
        <strain evidence="1 2">120-4 pot B 10/14</strain>
    </source>
</reference>
<sequence>MKYENNNLLANISLQNSKKCKVKEHSKVQNNQEIKELKLAKHQNQYEIVVSTDIIDLNILKSN</sequence>
<organism evidence="1 2">
    <name type="scientific">Gigaspora margarita</name>
    <dbReference type="NCBI Taxonomy" id="4874"/>
    <lineage>
        <taxon>Eukaryota</taxon>
        <taxon>Fungi</taxon>
        <taxon>Fungi incertae sedis</taxon>
        <taxon>Mucoromycota</taxon>
        <taxon>Glomeromycotina</taxon>
        <taxon>Glomeromycetes</taxon>
        <taxon>Diversisporales</taxon>
        <taxon>Gigasporaceae</taxon>
        <taxon>Gigaspora</taxon>
    </lineage>
</organism>
<proteinExistence type="predicted"/>
<keyword evidence="2" id="KW-1185">Reference proteome</keyword>
<gene>
    <name evidence="1" type="ORF">GMARGA_LOCUS11529</name>
</gene>
<dbReference type="EMBL" id="CAJVQB010006768">
    <property type="protein sequence ID" value="CAG8691242.1"/>
    <property type="molecule type" value="Genomic_DNA"/>
</dbReference>
<evidence type="ECO:0000313" key="1">
    <source>
        <dbReference type="EMBL" id="CAG8691242.1"/>
    </source>
</evidence>
<name>A0ABN7UWG9_GIGMA</name>
<protein>
    <submittedName>
        <fullName evidence="1">27627_t:CDS:1</fullName>
    </submittedName>
</protein>
<accession>A0ABN7UWG9</accession>
<dbReference type="Proteomes" id="UP000789901">
    <property type="component" value="Unassembled WGS sequence"/>
</dbReference>
<comment type="caution">
    <text evidence="1">The sequence shown here is derived from an EMBL/GenBank/DDBJ whole genome shotgun (WGS) entry which is preliminary data.</text>
</comment>